<dbReference type="GO" id="GO:0008146">
    <property type="term" value="F:sulfotransferase activity"/>
    <property type="evidence" value="ECO:0007669"/>
    <property type="project" value="InterPro"/>
</dbReference>
<dbReference type="SUPFAM" id="SSF52540">
    <property type="entry name" value="P-loop containing nucleoside triphosphate hydrolases"/>
    <property type="match status" value="1"/>
</dbReference>
<dbReference type="InterPro" id="IPR051589">
    <property type="entry name" value="Sialate-O-sulfotransferase"/>
</dbReference>
<proteinExistence type="inferred from homology"/>
<evidence type="ECO:0000313" key="4">
    <source>
        <dbReference type="Proteomes" id="UP001445076"/>
    </source>
</evidence>
<dbReference type="Proteomes" id="UP001445076">
    <property type="component" value="Unassembled WGS sequence"/>
</dbReference>
<keyword evidence="4" id="KW-1185">Reference proteome</keyword>
<feature type="domain" description="Sulfotransferase" evidence="2">
    <location>
        <begin position="99"/>
        <end position="289"/>
    </location>
</feature>
<gene>
    <name evidence="3" type="ORF">OTU49_003220</name>
</gene>
<organism evidence="3 4">
    <name type="scientific">Cherax quadricarinatus</name>
    <name type="common">Australian red claw crayfish</name>
    <dbReference type="NCBI Taxonomy" id="27406"/>
    <lineage>
        <taxon>Eukaryota</taxon>
        <taxon>Metazoa</taxon>
        <taxon>Ecdysozoa</taxon>
        <taxon>Arthropoda</taxon>
        <taxon>Crustacea</taxon>
        <taxon>Multicrustacea</taxon>
        <taxon>Malacostraca</taxon>
        <taxon>Eumalacostraca</taxon>
        <taxon>Eucarida</taxon>
        <taxon>Decapoda</taxon>
        <taxon>Pleocyemata</taxon>
        <taxon>Astacidea</taxon>
        <taxon>Parastacoidea</taxon>
        <taxon>Parastacidae</taxon>
        <taxon>Cherax</taxon>
    </lineage>
</organism>
<dbReference type="Pfam" id="PF00685">
    <property type="entry name" value="Sulfotransfer_1"/>
    <property type="match status" value="1"/>
</dbReference>
<dbReference type="Gene3D" id="3.40.50.300">
    <property type="entry name" value="P-loop containing nucleotide triphosphate hydrolases"/>
    <property type="match status" value="1"/>
</dbReference>
<dbReference type="PANTHER" id="PTHR45964">
    <property type="entry name" value="WSCD FAMILY MEMBER CG9164"/>
    <property type="match status" value="1"/>
</dbReference>
<dbReference type="PANTHER" id="PTHR45964:SF5">
    <property type="entry name" value="WSCD FAMILY MEMBER CG9164"/>
    <property type="match status" value="1"/>
</dbReference>
<comment type="caution">
    <text evidence="3">The sequence shown here is derived from an EMBL/GenBank/DDBJ whole genome shotgun (WGS) entry which is preliminary data.</text>
</comment>
<dbReference type="InterPro" id="IPR000863">
    <property type="entry name" value="Sulfotransferase_dom"/>
</dbReference>
<dbReference type="EMBL" id="JARKIK010000003">
    <property type="protein sequence ID" value="KAK8753200.1"/>
    <property type="molecule type" value="Genomic_DNA"/>
</dbReference>
<dbReference type="InterPro" id="IPR027417">
    <property type="entry name" value="P-loop_NTPase"/>
</dbReference>
<name>A0AAW0YCU0_CHEQU</name>
<protein>
    <recommendedName>
        <fullName evidence="2">Sulfotransferase domain-containing protein</fullName>
    </recommendedName>
</protein>
<accession>A0AAW0YCU0</accession>
<evidence type="ECO:0000313" key="3">
    <source>
        <dbReference type="EMBL" id="KAK8753200.1"/>
    </source>
</evidence>
<sequence length="336" mass="38837">MSRKKPQVLRQMRLLMVIILLTALFCALFASFSDPLPKQLSRGAEEILRMRNVLHSRVQRDTALGLIINMTGPSWQIWRNDEPNSTCYNYKTRFSTGLPRVWLASFPCSGNTWTRYLLEAATGIFTGSVYNDRALQSEGFLGNAVAADSGRTLVQKTHGNALFGHRRADLQDRYDILEARLPTILLLRHPAKAIISYWKLLRTRRKKLRHTAQVAIEVFQSDNFHRYVNKVIELWEEFATDRLLWCTGPLYVLHYELLVVDPEHYLRDLLNFLRVPVEEDRLACLRSHLDGPFKRKGSVDFDPFTEEEKRRMSTAVARVHRLLLLLGYPGLITPTT</sequence>
<evidence type="ECO:0000256" key="1">
    <source>
        <dbReference type="ARBA" id="ARBA00010236"/>
    </source>
</evidence>
<evidence type="ECO:0000259" key="2">
    <source>
        <dbReference type="Pfam" id="PF00685"/>
    </source>
</evidence>
<reference evidence="3 4" key="1">
    <citation type="journal article" date="2024" name="BMC Genomics">
        <title>Genome assembly of redclaw crayfish (Cherax quadricarinatus) provides insights into its immune adaptation and hypoxia tolerance.</title>
        <authorList>
            <person name="Liu Z."/>
            <person name="Zheng J."/>
            <person name="Li H."/>
            <person name="Fang K."/>
            <person name="Wang S."/>
            <person name="He J."/>
            <person name="Zhou D."/>
            <person name="Weng S."/>
            <person name="Chi M."/>
            <person name="Gu Z."/>
            <person name="He J."/>
            <person name="Li F."/>
            <person name="Wang M."/>
        </authorList>
    </citation>
    <scope>NUCLEOTIDE SEQUENCE [LARGE SCALE GENOMIC DNA]</scope>
    <source>
        <strain evidence="3">ZL_2023a</strain>
    </source>
</reference>
<dbReference type="AlphaFoldDB" id="A0AAW0YCU0"/>
<comment type="similarity">
    <text evidence="1">Belongs to the WSCD family.</text>
</comment>